<keyword evidence="5" id="KW-0539">Nucleus</keyword>
<evidence type="ECO:0000313" key="9">
    <source>
        <dbReference type="EMBL" id="WMV42677.1"/>
    </source>
</evidence>
<proteinExistence type="predicted"/>
<evidence type="ECO:0000256" key="5">
    <source>
        <dbReference type="ARBA" id="ARBA00023242"/>
    </source>
</evidence>
<name>A0AAF0ZKV0_SOLVR</name>
<dbReference type="PROSITE" id="PS00350">
    <property type="entry name" value="MADS_BOX_1"/>
    <property type="match status" value="1"/>
</dbReference>
<evidence type="ECO:0000259" key="7">
    <source>
        <dbReference type="PROSITE" id="PS50066"/>
    </source>
</evidence>
<evidence type="ECO:0000256" key="3">
    <source>
        <dbReference type="ARBA" id="ARBA00023125"/>
    </source>
</evidence>
<comment type="subcellular location">
    <subcellularLocation>
        <location evidence="1">Nucleus</location>
    </subcellularLocation>
</comment>
<dbReference type="GO" id="GO:0046983">
    <property type="term" value="F:protein dimerization activity"/>
    <property type="evidence" value="ECO:0007669"/>
    <property type="project" value="InterPro"/>
</dbReference>
<dbReference type="GO" id="GO:0045944">
    <property type="term" value="P:positive regulation of transcription by RNA polymerase II"/>
    <property type="evidence" value="ECO:0007669"/>
    <property type="project" value="InterPro"/>
</dbReference>
<dbReference type="Pfam" id="PF00319">
    <property type="entry name" value="SRF-TF"/>
    <property type="match status" value="1"/>
</dbReference>
<dbReference type="Gene3D" id="3.40.1810.10">
    <property type="entry name" value="Transcription factor, MADS-box"/>
    <property type="match status" value="1"/>
</dbReference>
<dbReference type="GO" id="GO:0003700">
    <property type="term" value="F:DNA-binding transcription factor activity"/>
    <property type="evidence" value="ECO:0007669"/>
    <property type="project" value="InterPro"/>
</dbReference>
<keyword evidence="6" id="KW-0175">Coiled coil</keyword>
<accession>A0AAF0ZKV0</accession>
<evidence type="ECO:0000256" key="6">
    <source>
        <dbReference type="SAM" id="Coils"/>
    </source>
</evidence>
<evidence type="ECO:0000256" key="4">
    <source>
        <dbReference type="ARBA" id="ARBA00023163"/>
    </source>
</evidence>
<dbReference type="GO" id="GO:0000977">
    <property type="term" value="F:RNA polymerase II transcription regulatory region sequence-specific DNA binding"/>
    <property type="evidence" value="ECO:0007669"/>
    <property type="project" value="InterPro"/>
</dbReference>
<dbReference type="InterPro" id="IPR002100">
    <property type="entry name" value="TF_MADSbox"/>
</dbReference>
<feature type="coiled-coil region" evidence="6">
    <location>
        <begin position="82"/>
        <end position="109"/>
    </location>
</feature>
<reference evidence="9" key="1">
    <citation type="submission" date="2023-08" db="EMBL/GenBank/DDBJ databases">
        <title>A de novo genome assembly of Solanum verrucosum Schlechtendal, a Mexican diploid species geographically isolated from the other diploid A-genome species in potato relatives.</title>
        <authorList>
            <person name="Hosaka K."/>
        </authorList>
    </citation>
    <scope>NUCLEOTIDE SEQUENCE</scope>
    <source>
        <tissue evidence="9">Young leaves</tissue>
    </source>
</reference>
<dbReference type="InterPro" id="IPR002487">
    <property type="entry name" value="TF_Kbox"/>
</dbReference>
<evidence type="ECO:0000256" key="2">
    <source>
        <dbReference type="ARBA" id="ARBA00023015"/>
    </source>
</evidence>
<dbReference type="PROSITE" id="PS50066">
    <property type="entry name" value="MADS_BOX_2"/>
    <property type="match status" value="1"/>
</dbReference>
<dbReference type="CDD" id="cd00265">
    <property type="entry name" value="MADS_MEF2_like"/>
    <property type="match status" value="1"/>
</dbReference>
<keyword evidence="2" id="KW-0805">Transcription regulation</keyword>
<keyword evidence="3" id="KW-0238">DNA-binding</keyword>
<dbReference type="GO" id="GO:0005634">
    <property type="term" value="C:nucleus"/>
    <property type="evidence" value="ECO:0007669"/>
    <property type="project" value="UniProtKB-SubCell"/>
</dbReference>
<gene>
    <name evidence="9" type="ORF">MTR67_036062</name>
</gene>
<dbReference type="InterPro" id="IPR050142">
    <property type="entry name" value="MADS-box/MEF2_TF"/>
</dbReference>
<dbReference type="PROSITE" id="PS51297">
    <property type="entry name" value="K_BOX"/>
    <property type="match status" value="1"/>
</dbReference>
<evidence type="ECO:0000256" key="1">
    <source>
        <dbReference type="ARBA" id="ARBA00004123"/>
    </source>
</evidence>
<evidence type="ECO:0000313" key="10">
    <source>
        <dbReference type="Proteomes" id="UP001234989"/>
    </source>
</evidence>
<organism evidence="9 10">
    <name type="scientific">Solanum verrucosum</name>
    <dbReference type="NCBI Taxonomy" id="315347"/>
    <lineage>
        <taxon>Eukaryota</taxon>
        <taxon>Viridiplantae</taxon>
        <taxon>Streptophyta</taxon>
        <taxon>Embryophyta</taxon>
        <taxon>Tracheophyta</taxon>
        <taxon>Spermatophyta</taxon>
        <taxon>Magnoliopsida</taxon>
        <taxon>eudicotyledons</taxon>
        <taxon>Gunneridae</taxon>
        <taxon>Pentapetalae</taxon>
        <taxon>asterids</taxon>
        <taxon>lamiids</taxon>
        <taxon>Solanales</taxon>
        <taxon>Solanaceae</taxon>
        <taxon>Solanoideae</taxon>
        <taxon>Solaneae</taxon>
        <taxon>Solanum</taxon>
    </lineage>
</organism>
<dbReference type="PANTHER" id="PTHR48019">
    <property type="entry name" value="SERUM RESPONSE FACTOR HOMOLOG"/>
    <property type="match status" value="1"/>
</dbReference>
<dbReference type="PRINTS" id="PR00404">
    <property type="entry name" value="MADSDOMAIN"/>
</dbReference>
<dbReference type="Pfam" id="PF01486">
    <property type="entry name" value="K-box"/>
    <property type="match status" value="1"/>
</dbReference>
<keyword evidence="10" id="KW-1185">Reference proteome</keyword>
<dbReference type="InterPro" id="IPR033896">
    <property type="entry name" value="MEF2-like_N"/>
</dbReference>
<dbReference type="AlphaFoldDB" id="A0AAF0ZKV0"/>
<dbReference type="SMART" id="SM00432">
    <property type="entry name" value="MADS"/>
    <property type="match status" value="1"/>
</dbReference>
<feature type="domain" description="K-box" evidence="8">
    <location>
        <begin position="82"/>
        <end position="171"/>
    </location>
</feature>
<dbReference type="InterPro" id="IPR036879">
    <property type="entry name" value="TF_MADSbox_sf"/>
</dbReference>
<dbReference type="SUPFAM" id="SSF55455">
    <property type="entry name" value="SRF-like"/>
    <property type="match status" value="1"/>
</dbReference>
<dbReference type="EMBL" id="CP133619">
    <property type="protein sequence ID" value="WMV42677.1"/>
    <property type="molecule type" value="Genomic_DNA"/>
</dbReference>
<keyword evidence="4" id="KW-0804">Transcription</keyword>
<sequence length="195" mass="22868">MGRGKIEIKRIENSSNRQVTYSKRRNGILKKAKEISVLCDAHVSVIIFATSGKMHEFSSTPLVDILDQYHKLTGRRLWDAKHENLDNEINKVKKDNDNMQIELRHLKGEDISSLNYRELMILEDALENGLTGIRDKQNEFIRMVRKKRQLEIASMNRNMGEVGEVFEQTRENHDYGQMPFAFRVQPMQPNLHQRF</sequence>
<evidence type="ECO:0000259" key="8">
    <source>
        <dbReference type="PROSITE" id="PS51297"/>
    </source>
</evidence>
<dbReference type="Proteomes" id="UP001234989">
    <property type="component" value="Chromosome 8"/>
</dbReference>
<protein>
    <submittedName>
        <fullName evidence="9">Uncharacterized protein</fullName>
    </submittedName>
</protein>
<feature type="domain" description="MADS-box" evidence="7">
    <location>
        <begin position="1"/>
        <end position="61"/>
    </location>
</feature>